<feature type="transmembrane region" description="Helical" evidence="1">
    <location>
        <begin position="57"/>
        <end position="74"/>
    </location>
</feature>
<proteinExistence type="predicted"/>
<keyword evidence="1" id="KW-0812">Transmembrane</keyword>
<dbReference type="RefSeq" id="WP_027273180.1">
    <property type="nucleotide sequence ID" value="NZ_BRLH01000001.1"/>
</dbReference>
<evidence type="ECO:0000313" key="3">
    <source>
        <dbReference type="Proteomes" id="UP001058124"/>
    </source>
</evidence>
<keyword evidence="3" id="KW-1185">Reference proteome</keyword>
<dbReference type="Proteomes" id="UP001058124">
    <property type="component" value="Unassembled WGS sequence"/>
</dbReference>
<feature type="transmembrane region" description="Helical" evidence="1">
    <location>
        <begin position="34"/>
        <end position="51"/>
    </location>
</feature>
<protein>
    <submittedName>
        <fullName evidence="2">Uncharacterized protein</fullName>
    </submittedName>
</protein>
<keyword evidence="1" id="KW-0472">Membrane</keyword>
<keyword evidence="1" id="KW-1133">Transmembrane helix</keyword>
<name>A0AAV5MZ02_9GAMM</name>
<sequence length="114" mass="12992">MTEEANAQHSVPGRTQITELLAEYHTVKGSLRKIIIVFFLSVAIDAYLILVNSVLDIPMLVFTLIMGGYVLLLNHRKKAFERRLDSVCLRLFERCFNTSGAMLNDYLREEEGAE</sequence>
<evidence type="ECO:0000256" key="1">
    <source>
        <dbReference type="SAM" id="Phobius"/>
    </source>
</evidence>
<comment type="caution">
    <text evidence="2">The sequence shown here is derived from an EMBL/GenBank/DDBJ whole genome shotgun (WGS) entry which is preliminary data.</text>
</comment>
<dbReference type="EMBL" id="BRLH01000001">
    <property type="protein sequence ID" value="GKX54639.1"/>
    <property type="molecule type" value="Genomic_DNA"/>
</dbReference>
<reference evidence="2" key="1">
    <citation type="submission" date="2022-06" db="EMBL/GenBank/DDBJ databases">
        <title>Draft genome sequences of Leminorella grimontii str. JCM5902.</title>
        <authorList>
            <person name="Wakabayashi Y."/>
            <person name="Kojima K."/>
        </authorList>
    </citation>
    <scope>NUCLEOTIDE SEQUENCE</scope>
    <source>
        <strain evidence="2">JCM 5902</strain>
    </source>
</reference>
<accession>A0AAV5MZ02</accession>
<dbReference type="AlphaFoldDB" id="A0AAV5MZ02"/>
<organism evidence="2 3">
    <name type="scientific">Leminorella grimontii</name>
    <dbReference type="NCBI Taxonomy" id="82981"/>
    <lineage>
        <taxon>Bacteria</taxon>
        <taxon>Pseudomonadati</taxon>
        <taxon>Pseudomonadota</taxon>
        <taxon>Gammaproteobacteria</taxon>
        <taxon>Enterobacterales</taxon>
        <taxon>Budviciaceae</taxon>
        <taxon>Leminorella</taxon>
    </lineage>
</organism>
<gene>
    <name evidence="2" type="ORF">SOASR030_07510</name>
</gene>
<evidence type="ECO:0000313" key="2">
    <source>
        <dbReference type="EMBL" id="GKX54639.1"/>
    </source>
</evidence>